<comment type="similarity">
    <text evidence="1">Belongs to the LysR transcriptional regulatory family.</text>
</comment>
<keyword evidence="7" id="KW-1185">Reference proteome</keyword>
<dbReference type="CDD" id="cd08432">
    <property type="entry name" value="PBP2_GcdR_TrpI_HvrB_AmpR_like"/>
    <property type="match status" value="1"/>
</dbReference>
<name>A0A829YCL3_9GAMM</name>
<evidence type="ECO:0000256" key="4">
    <source>
        <dbReference type="ARBA" id="ARBA00023163"/>
    </source>
</evidence>
<dbReference type="PRINTS" id="PR00039">
    <property type="entry name" value="HTHLYSR"/>
</dbReference>
<dbReference type="InterPro" id="IPR058163">
    <property type="entry name" value="LysR-type_TF_proteobact-type"/>
</dbReference>
<dbReference type="PROSITE" id="PS50931">
    <property type="entry name" value="HTH_LYSR"/>
    <property type="match status" value="1"/>
</dbReference>
<gene>
    <name evidence="6" type="ORF">GCM10011487_30100</name>
</gene>
<organism evidence="6 7">
    <name type="scientific">Steroidobacter agaridevorans</name>
    <dbReference type="NCBI Taxonomy" id="2695856"/>
    <lineage>
        <taxon>Bacteria</taxon>
        <taxon>Pseudomonadati</taxon>
        <taxon>Pseudomonadota</taxon>
        <taxon>Gammaproteobacteria</taxon>
        <taxon>Steroidobacterales</taxon>
        <taxon>Steroidobacteraceae</taxon>
        <taxon>Steroidobacter</taxon>
    </lineage>
</organism>
<dbReference type="Pfam" id="PF00126">
    <property type="entry name" value="HTH_1"/>
    <property type="match status" value="1"/>
</dbReference>
<evidence type="ECO:0000259" key="5">
    <source>
        <dbReference type="PROSITE" id="PS50931"/>
    </source>
</evidence>
<dbReference type="InterPro" id="IPR000847">
    <property type="entry name" value="LysR_HTH_N"/>
</dbReference>
<evidence type="ECO:0000256" key="2">
    <source>
        <dbReference type="ARBA" id="ARBA00023015"/>
    </source>
</evidence>
<dbReference type="Pfam" id="PF03466">
    <property type="entry name" value="LysR_substrate"/>
    <property type="match status" value="1"/>
</dbReference>
<dbReference type="EMBL" id="BLJN01000003">
    <property type="protein sequence ID" value="GFE81010.1"/>
    <property type="molecule type" value="Genomic_DNA"/>
</dbReference>
<dbReference type="SUPFAM" id="SSF46785">
    <property type="entry name" value="Winged helix' DNA-binding domain"/>
    <property type="match status" value="1"/>
</dbReference>
<reference evidence="7" key="1">
    <citation type="submission" date="2020-01" db="EMBL/GenBank/DDBJ databases">
        <title>'Steroidobacter agaridevorans' sp. nov., agar-degrading bacteria isolated from rhizosphere soils.</title>
        <authorList>
            <person name="Ikenaga M."/>
            <person name="Kataoka M."/>
            <person name="Murouchi A."/>
            <person name="Katsuragi S."/>
            <person name="Sakai M."/>
        </authorList>
    </citation>
    <scope>NUCLEOTIDE SEQUENCE [LARGE SCALE GENOMIC DNA]</scope>
    <source>
        <strain evidence="7">YU21-B</strain>
    </source>
</reference>
<dbReference type="Gene3D" id="3.40.190.10">
    <property type="entry name" value="Periplasmic binding protein-like II"/>
    <property type="match status" value="2"/>
</dbReference>
<evidence type="ECO:0000313" key="7">
    <source>
        <dbReference type="Proteomes" id="UP000445000"/>
    </source>
</evidence>
<sequence>MKRIPVGPLRAFDVAARNLNLSAAAEEMNVTHAAVSRQVKQLEERLGVKLFERLPRGLRLTAQGALLAEGTRAAFDRLASALEDVSTPTVRRKLTISTFSSFNARWLMPRVRSFSMLFPDVDLQVITTAQLVDFSREDVDIGIRFGRGNYPGLHVVPLFQPREIVVCAPSLLKVGPPLKTISDLRHFTLLHDDSHRSWTRWLEAVGAKGIDARRGIVCGDRNSMLQAALAGQGVAIASEVFAASDLVAGRLVKVFENEVTSEYSIYAVCLPRRLNDPMVAGVVQWLQQEAQASHDVHPPPAE</sequence>
<dbReference type="GO" id="GO:0006351">
    <property type="term" value="P:DNA-templated transcription"/>
    <property type="evidence" value="ECO:0007669"/>
    <property type="project" value="TreeGrafter"/>
</dbReference>
<dbReference type="PANTHER" id="PTHR30537">
    <property type="entry name" value="HTH-TYPE TRANSCRIPTIONAL REGULATOR"/>
    <property type="match status" value="1"/>
</dbReference>
<dbReference type="SUPFAM" id="SSF53850">
    <property type="entry name" value="Periplasmic binding protein-like II"/>
    <property type="match status" value="1"/>
</dbReference>
<evidence type="ECO:0000256" key="3">
    <source>
        <dbReference type="ARBA" id="ARBA00023125"/>
    </source>
</evidence>
<comment type="caution">
    <text evidence="6">The sequence shown here is derived from an EMBL/GenBank/DDBJ whole genome shotgun (WGS) entry which is preliminary data.</text>
</comment>
<dbReference type="NCBIfam" id="NF008352">
    <property type="entry name" value="PRK11139.1"/>
    <property type="match status" value="1"/>
</dbReference>
<evidence type="ECO:0000256" key="1">
    <source>
        <dbReference type="ARBA" id="ARBA00009437"/>
    </source>
</evidence>
<feature type="domain" description="HTH lysR-type" evidence="5">
    <location>
        <begin position="9"/>
        <end position="61"/>
    </location>
</feature>
<dbReference type="RefSeq" id="WP_161812715.1">
    <property type="nucleotide sequence ID" value="NZ_BLJN01000003.1"/>
</dbReference>
<keyword evidence="2" id="KW-0805">Transcription regulation</keyword>
<dbReference type="InterPro" id="IPR036388">
    <property type="entry name" value="WH-like_DNA-bd_sf"/>
</dbReference>
<dbReference type="Proteomes" id="UP000445000">
    <property type="component" value="Unassembled WGS sequence"/>
</dbReference>
<accession>A0A829YCL3</accession>
<dbReference type="GO" id="GO:0043565">
    <property type="term" value="F:sequence-specific DNA binding"/>
    <property type="evidence" value="ECO:0007669"/>
    <property type="project" value="TreeGrafter"/>
</dbReference>
<dbReference type="InterPro" id="IPR036390">
    <property type="entry name" value="WH_DNA-bd_sf"/>
</dbReference>
<proteinExistence type="inferred from homology"/>
<dbReference type="PANTHER" id="PTHR30537:SF26">
    <property type="entry name" value="GLYCINE CLEAVAGE SYSTEM TRANSCRIPTIONAL ACTIVATOR"/>
    <property type="match status" value="1"/>
</dbReference>
<dbReference type="GO" id="GO:0003700">
    <property type="term" value="F:DNA-binding transcription factor activity"/>
    <property type="evidence" value="ECO:0007669"/>
    <property type="project" value="InterPro"/>
</dbReference>
<dbReference type="InterPro" id="IPR005119">
    <property type="entry name" value="LysR_subst-bd"/>
</dbReference>
<protein>
    <submittedName>
        <fullName evidence="6">Transcriptional regulator</fullName>
    </submittedName>
</protein>
<dbReference type="AlphaFoldDB" id="A0A829YCL3"/>
<evidence type="ECO:0000313" key="6">
    <source>
        <dbReference type="EMBL" id="GFE81010.1"/>
    </source>
</evidence>
<keyword evidence="3" id="KW-0238">DNA-binding</keyword>
<dbReference type="Gene3D" id="1.10.10.10">
    <property type="entry name" value="Winged helix-like DNA-binding domain superfamily/Winged helix DNA-binding domain"/>
    <property type="match status" value="1"/>
</dbReference>
<keyword evidence="4" id="KW-0804">Transcription</keyword>